<sequence length="44" mass="4731">MESLSVNCGRARGTTRLGAPELDGVRTLAFLNILRAHASDGQYL</sequence>
<dbReference type="Proteomes" id="UP000198736">
    <property type="component" value="Unassembled WGS sequence"/>
</dbReference>
<gene>
    <name evidence="1" type="ORF">COMA2_10370</name>
</gene>
<protein>
    <submittedName>
        <fullName evidence="1">Uncharacterized protein</fullName>
    </submittedName>
</protein>
<dbReference type="STRING" id="1742973.COMA2_10370"/>
<name>A0A0S4L562_9BACT</name>
<organism evidence="1 2">
    <name type="scientific">Candidatus Nitrospira nitrificans</name>
    <dbReference type="NCBI Taxonomy" id="1742973"/>
    <lineage>
        <taxon>Bacteria</taxon>
        <taxon>Pseudomonadati</taxon>
        <taxon>Nitrospirota</taxon>
        <taxon>Nitrospiria</taxon>
        <taxon>Nitrospirales</taxon>
        <taxon>Nitrospiraceae</taxon>
        <taxon>Nitrospira</taxon>
    </lineage>
</organism>
<reference evidence="2" key="1">
    <citation type="submission" date="2015-10" db="EMBL/GenBank/DDBJ databases">
        <authorList>
            <person name="Luecker S."/>
            <person name="Luecker S."/>
        </authorList>
    </citation>
    <scope>NUCLEOTIDE SEQUENCE [LARGE SCALE GENOMIC DNA]</scope>
</reference>
<evidence type="ECO:0000313" key="2">
    <source>
        <dbReference type="Proteomes" id="UP000198736"/>
    </source>
</evidence>
<accession>A0A0S4L562</accession>
<dbReference type="AlphaFoldDB" id="A0A0S4L562"/>
<evidence type="ECO:0000313" key="1">
    <source>
        <dbReference type="EMBL" id="CUS31929.1"/>
    </source>
</evidence>
<proteinExistence type="predicted"/>
<keyword evidence="2" id="KW-1185">Reference proteome</keyword>
<dbReference type="EMBL" id="CZPZ01000001">
    <property type="protein sequence ID" value="CUS31929.1"/>
    <property type="molecule type" value="Genomic_DNA"/>
</dbReference>